<dbReference type="InterPro" id="IPR004265">
    <property type="entry name" value="Dirigent"/>
</dbReference>
<evidence type="ECO:0000256" key="2">
    <source>
        <dbReference type="ARBA" id="ARBA00011738"/>
    </source>
</evidence>
<evidence type="ECO:0000256" key="4">
    <source>
        <dbReference type="RuleBase" id="RU363099"/>
    </source>
</evidence>
<reference evidence="5" key="1">
    <citation type="submission" date="2023-07" db="EMBL/GenBank/DDBJ databases">
        <title>draft genome sequence of fig (Ficus carica).</title>
        <authorList>
            <person name="Takahashi T."/>
            <person name="Nishimura K."/>
        </authorList>
    </citation>
    <scope>NUCLEOTIDE SEQUENCE</scope>
</reference>
<keyword evidence="4" id="KW-0732">Signal</keyword>
<sequence length="320" mass="34453">MTSPTLLITIIITICSFNLASTTNSDEYHTFSKTLSPKDLVLKQEKLTHLHFYFQDVVSGKNPTVVQIAGPKLKSNSINFGAVAVLDDPLTVAPELTSKRVGSAQGIYAATSQSSMELMLALNFVFTEGKYNGSTLSLLGHNPILKKEREMPIVGGSGVFKFARGHTREKITHLHFYFHDIFSGKNRTSVQVAGPPLVNSSPNFGAVVVIDDPLTVGPGRTSKQVGSAQGFYAAAGQSEIGLLMVFSCVFTQGKFNGSTLSILGHNAILSAVREMPIVGGSGLFRFAKGYVEARTYVFNTSTTSLDAVVEYNVYVFHNGG</sequence>
<keyword evidence="3 4" id="KW-0964">Secreted</keyword>
<keyword evidence="4" id="KW-0052">Apoplast</keyword>
<comment type="subcellular location">
    <subcellularLocation>
        <location evidence="4">Secreted</location>
        <location evidence="4">Extracellular space</location>
        <location evidence="4">Apoplast</location>
    </subcellularLocation>
</comment>
<dbReference type="GO" id="GO:0009699">
    <property type="term" value="P:phenylpropanoid biosynthetic process"/>
    <property type="evidence" value="ECO:0007669"/>
    <property type="project" value="UniProtKB-ARBA"/>
</dbReference>
<gene>
    <name evidence="5" type="ORF">TIFTF001_025058</name>
</gene>
<proteinExistence type="inferred from homology"/>
<dbReference type="EMBL" id="BTGU01000060">
    <property type="protein sequence ID" value="GMN55940.1"/>
    <property type="molecule type" value="Genomic_DNA"/>
</dbReference>
<evidence type="ECO:0000313" key="6">
    <source>
        <dbReference type="Proteomes" id="UP001187192"/>
    </source>
</evidence>
<comment type="function">
    <text evidence="4">Dirigent proteins impart stereoselectivity on the phenoxy radical-coupling reaction, yielding optically active lignans from two molecules of coniferyl alcohol in the biosynthesis of lignans, flavonolignans, and alkaloids and thus plays a central role in plant secondary metabolism.</text>
</comment>
<comment type="caution">
    <text evidence="5">The sequence shown here is derived from an EMBL/GenBank/DDBJ whole genome shotgun (WGS) entry which is preliminary data.</text>
</comment>
<dbReference type="InterPro" id="IPR044859">
    <property type="entry name" value="Allene_oxi_cyc_Dirigent"/>
</dbReference>
<dbReference type="AlphaFoldDB" id="A0AA88ANL0"/>
<keyword evidence="6" id="KW-1185">Reference proteome</keyword>
<feature type="chain" id="PRO_5041517876" description="Dirigent protein" evidence="4">
    <location>
        <begin position="21"/>
        <end position="320"/>
    </location>
</feature>
<protein>
    <recommendedName>
        <fullName evidence="4">Dirigent protein</fullName>
    </recommendedName>
</protein>
<dbReference type="Gene3D" id="2.40.480.10">
    <property type="entry name" value="Allene oxide cyclase-like"/>
    <property type="match status" value="2"/>
</dbReference>
<comment type="subunit">
    <text evidence="2 4">Homodimer.</text>
</comment>
<name>A0AA88ANL0_FICCA</name>
<dbReference type="Pfam" id="PF03018">
    <property type="entry name" value="Dirigent"/>
    <property type="match status" value="2"/>
</dbReference>
<evidence type="ECO:0000256" key="1">
    <source>
        <dbReference type="ARBA" id="ARBA00010746"/>
    </source>
</evidence>
<accession>A0AA88ANL0</accession>
<evidence type="ECO:0000313" key="5">
    <source>
        <dbReference type="EMBL" id="GMN55940.1"/>
    </source>
</evidence>
<dbReference type="Proteomes" id="UP001187192">
    <property type="component" value="Unassembled WGS sequence"/>
</dbReference>
<comment type="similarity">
    <text evidence="1 4">Belongs to the plant dirigent protein family.</text>
</comment>
<dbReference type="PANTHER" id="PTHR21495">
    <property type="entry name" value="NUCLEOPORIN-RELATED"/>
    <property type="match status" value="1"/>
</dbReference>
<feature type="signal peptide" evidence="4">
    <location>
        <begin position="1"/>
        <end position="20"/>
    </location>
</feature>
<evidence type="ECO:0000256" key="3">
    <source>
        <dbReference type="ARBA" id="ARBA00022525"/>
    </source>
</evidence>
<dbReference type="GO" id="GO:0048046">
    <property type="term" value="C:apoplast"/>
    <property type="evidence" value="ECO:0007669"/>
    <property type="project" value="UniProtKB-SubCell"/>
</dbReference>
<organism evidence="5 6">
    <name type="scientific">Ficus carica</name>
    <name type="common">Common fig</name>
    <dbReference type="NCBI Taxonomy" id="3494"/>
    <lineage>
        <taxon>Eukaryota</taxon>
        <taxon>Viridiplantae</taxon>
        <taxon>Streptophyta</taxon>
        <taxon>Embryophyta</taxon>
        <taxon>Tracheophyta</taxon>
        <taxon>Spermatophyta</taxon>
        <taxon>Magnoliopsida</taxon>
        <taxon>eudicotyledons</taxon>
        <taxon>Gunneridae</taxon>
        <taxon>Pentapetalae</taxon>
        <taxon>rosids</taxon>
        <taxon>fabids</taxon>
        <taxon>Rosales</taxon>
        <taxon>Moraceae</taxon>
        <taxon>Ficeae</taxon>
        <taxon>Ficus</taxon>
    </lineage>
</organism>